<keyword evidence="2" id="KW-0812">Transmembrane</keyword>
<comment type="caution">
    <text evidence="3">The sequence shown here is derived from an EMBL/GenBank/DDBJ whole genome shotgun (WGS) entry which is preliminary data.</text>
</comment>
<evidence type="ECO:0000313" key="3">
    <source>
        <dbReference type="EMBL" id="HIZ86484.1"/>
    </source>
</evidence>
<accession>A0A9D2GT49</accession>
<keyword evidence="2" id="KW-1133">Transmembrane helix</keyword>
<keyword evidence="2" id="KW-0472">Membrane</keyword>
<dbReference type="Proteomes" id="UP000824115">
    <property type="component" value="Unassembled WGS sequence"/>
</dbReference>
<evidence type="ECO:0000313" key="4">
    <source>
        <dbReference type="Proteomes" id="UP000824115"/>
    </source>
</evidence>
<organism evidence="3 4">
    <name type="scientific">Candidatus Coprenecus stercoravium</name>
    <dbReference type="NCBI Taxonomy" id="2840735"/>
    <lineage>
        <taxon>Bacteria</taxon>
        <taxon>Pseudomonadati</taxon>
        <taxon>Bacteroidota</taxon>
        <taxon>Bacteroidia</taxon>
        <taxon>Bacteroidales</taxon>
        <taxon>Rikenellaceae</taxon>
        <taxon>Rikenellaceae incertae sedis</taxon>
        <taxon>Candidatus Coprenecus</taxon>
    </lineage>
</organism>
<reference evidence="3" key="2">
    <citation type="submission" date="2021-04" db="EMBL/GenBank/DDBJ databases">
        <authorList>
            <person name="Gilroy R."/>
        </authorList>
    </citation>
    <scope>NUCLEOTIDE SEQUENCE</scope>
    <source>
        <strain evidence="3">Gambia16-554</strain>
    </source>
</reference>
<dbReference type="EMBL" id="DXAW01000146">
    <property type="protein sequence ID" value="HIZ86484.1"/>
    <property type="molecule type" value="Genomic_DNA"/>
</dbReference>
<gene>
    <name evidence="3" type="ORF">IAC04_08335</name>
</gene>
<feature type="region of interest" description="Disordered" evidence="1">
    <location>
        <begin position="164"/>
        <end position="184"/>
    </location>
</feature>
<reference evidence="3" key="1">
    <citation type="journal article" date="2021" name="PeerJ">
        <title>Extensive microbial diversity within the chicken gut microbiome revealed by metagenomics and culture.</title>
        <authorList>
            <person name="Gilroy R."/>
            <person name="Ravi A."/>
            <person name="Getino M."/>
            <person name="Pursley I."/>
            <person name="Horton D.L."/>
            <person name="Alikhan N.F."/>
            <person name="Baker D."/>
            <person name="Gharbi K."/>
            <person name="Hall N."/>
            <person name="Watson M."/>
            <person name="Adriaenssens E.M."/>
            <person name="Foster-Nyarko E."/>
            <person name="Jarju S."/>
            <person name="Secka A."/>
            <person name="Antonio M."/>
            <person name="Oren A."/>
            <person name="Chaudhuri R.R."/>
            <person name="La Ragione R."/>
            <person name="Hildebrand F."/>
            <person name="Pallen M.J."/>
        </authorList>
    </citation>
    <scope>NUCLEOTIDE SEQUENCE</scope>
    <source>
        <strain evidence="3">Gambia16-554</strain>
    </source>
</reference>
<evidence type="ECO:0000256" key="1">
    <source>
        <dbReference type="SAM" id="MobiDB-lite"/>
    </source>
</evidence>
<sequence length="184" mass="21060">MNPKAKRIVRSVKYFFIFVILLAAFTGIIVLMFPEQYSGSHIFATSPEDTDAIFNYGSWWKMLLIFVVIAAIYPGLTFVKKEVMIEGDFEDHRDTIIKEFEQAGYEKTDEDADKLTFRAKSKLTRFMRAYEDAVTITKGEAPLILSGNRKDILRLGGRIEYAVRQNSGNTPDDPYDFSSSEQNK</sequence>
<feature type="transmembrane region" description="Helical" evidence="2">
    <location>
        <begin position="12"/>
        <end position="33"/>
    </location>
</feature>
<name>A0A9D2GT49_9BACT</name>
<evidence type="ECO:0000256" key="2">
    <source>
        <dbReference type="SAM" id="Phobius"/>
    </source>
</evidence>
<proteinExistence type="predicted"/>
<protein>
    <submittedName>
        <fullName evidence="3">Uncharacterized protein</fullName>
    </submittedName>
</protein>
<feature type="transmembrane region" description="Helical" evidence="2">
    <location>
        <begin position="53"/>
        <end position="76"/>
    </location>
</feature>
<dbReference type="AlphaFoldDB" id="A0A9D2GT49"/>